<accession>A0A927IJ06</accession>
<dbReference type="Proteomes" id="UP000622317">
    <property type="component" value="Unassembled WGS sequence"/>
</dbReference>
<dbReference type="SUPFAM" id="SSF53335">
    <property type="entry name" value="S-adenosyl-L-methionine-dependent methyltransferases"/>
    <property type="match status" value="1"/>
</dbReference>
<dbReference type="Pfam" id="PF13649">
    <property type="entry name" value="Methyltransf_25"/>
    <property type="match status" value="1"/>
</dbReference>
<keyword evidence="2" id="KW-0808">Transferase</keyword>
<proteinExistence type="predicted"/>
<evidence type="ECO:0000313" key="2">
    <source>
        <dbReference type="EMBL" id="MBD5781379.1"/>
    </source>
</evidence>
<evidence type="ECO:0000313" key="3">
    <source>
        <dbReference type="Proteomes" id="UP000622317"/>
    </source>
</evidence>
<dbReference type="EMBL" id="JACYFG010000040">
    <property type="protein sequence ID" value="MBD5781379.1"/>
    <property type="molecule type" value="Genomic_DNA"/>
</dbReference>
<dbReference type="PANTHER" id="PTHR43464:SF83">
    <property type="entry name" value="MALONYL-[ACYL-CARRIER PROTEIN] O-METHYLTRANSFERASE"/>
    <property type="match status" value="1"/>
</dbReference>
<protein>
    <submittedName>
        <fullName evidence="2">Class I SAM-dependent methyltransferase</fullName>
    </submittedName>
</protein>
<organism evidence="2 3">
    <name type="scientific">Pelagicoccus enzymogenes</name>
    <dbReference type="NCBI Taxonomy" id="2773457"/>
    <lineage>
        <taxon>Bacteria</taxon>
        <taxon>Pseudomonadati</taxon>
        <taxon>Verrucomicrobiota</taxon>
        <taxon>Opitutia</taxon>
        <taxon>Puniceicoccales</taxon>
        <taxon>Pelagicoccaceae</taxon>
        <taxon>Pelagicoccus</taxon>
    </lineage>
</organism>
<name>A0A927IJ06_9BACT</name>
<keyword evidence="3" id="KW-1185">Reference proteome</keyword>
<feature type="domain" description="Methyltransferase" evidence="1">
    <location>
        <begin position="84"/>
        <end position="177"/>
    </location>
</feature>
<reference evidence="2" key="1">
    <citation type="submission" date="2020-09" db="EMBL/GenBank/DDBJ databases">
        <title>Pelagicoccus enzymogenes sp. nov. with an EPS production, isolated from marine sediment.</title>
        <authorList>
            <person name="Feng X."/>
        </authorList>
    </citation>
    <scope>NUCLEOTIDE SEQUENCE</scope>
    <source>
        <strain evidence="2">NFK12</strain>
    </source>
</reference>
<keyword evidence="2" id="KW-0489">Methyltransferase</keyword>
<gene>
    <name evidence="2" type="ORF">IEN85_17900</name>
</gene>
<dbReference type="GO" id="GO:0032259">
    <property type="term" value="P:methylation"/>
    <property type="evidence" value="ECO:0007669"/>
    <property type="project" value="UniProtKB-KW"/>
</dbReference>
<dbReference type="AlphaFoldDB" id="A0A927IJ06"/>
<comment type="caution">
    <text evidence="2">The sequence shown here is derived from an EMBL/GenBank/DDBJ whole genome shotgun (WGS) entry which is preliminary data.</text>
</comment>
<dbReference type="Gene3D" id="3.40.50.150">
    <property type="entry name" value="Vaccinia Virus protein VP39"/>
    <property type="match status" value="1"/>
</dbReference>
<dbReference type="GO" id="GO:0008168">
    <property type="term" value="F:methyltransferase activity"/>
    <property type="evidence" value="ECO:0007669"/>
    <property type="project" value="UniProtKB-KW"/>
</dbReference>
<evidence type="ECO:0000259" key="1">
    <source>
        <dbReference type="Pfam" id="PF13649"/>
    </source>
</evidence>
<dbReference type="InterPro" id="IPR041698">
    <property type="entry name" value="Methyltransf_25"/>
</dbReference>
<dbReference type="RefSeq" id="WP_191618475.1">
    <property type="nucleotide sequence ID" value="NZ_JACYFG010000040.1"/>
</dbReference>
<sequence length="292" mass="32584">MDAKIPLKRDSESLSLHPLTPDMKDLRNVSSSWDSLAQSDAMGAVLTGKEWNESEFYASGERQVEVILKLLESQGISLATNAALDFGCGLGRLSFALCKRFESVTGIDISKEMIKRATSSPLNPENLKLIQSERNDLRFIEENSQDFVLSLIVLQHIPTRIAKAYIGEFLRVTKPGGIIVFQAITKVTGLKKSTQQSFWEGKPLNWDSPSLPKLIYRATCRFARWIPRKIVSHRLACYLKKRSGAPIMQMNPISLRSLSKTINAHGGTLLLSVEDGAAGSDFESRTFIVRKR</sequence>
<dbReference type="CDD" id="cd02440">
    <property type="entry name" value="AdoMet_MTases"/>
    <property type="match status" value="1"/>
</dbReference>
<dbReference type="PANTHER" id="PTHR43464">
    <property type="entry name" value="METHYLTRANSFERASE"/>
    <property type="match status" value="1"/>
</dbReference>
<dbReference type="InterPro" id="IPR029063">
    <property type="entry name" value="SAM-dependent_MTases_sf"/>
</dbReference>